<proteinExistence type="predicted"/>
<protein>
    <submittedName>
        <fullName evidence="1">Uncharacterized protein</fullName>
    </submittedName>
</protein>
<gene>
    <name evidence="1" type="ORF">TRIUR3_18173</name>
</gene>
<name>M7ZPH2_TRIUA</name>
<reference evidence="1" key="1">
    <citation type="journal article" date="2013" name="Nature">
        <title>Draft genome of the wheat A-genome progenitor Triticum urartu.</title>
        <authorList>
            <person name="Ling H.Q."/>
            <person name="Zhao S."/>
            <person name="Liu D."/>
            <person name="Wang J."/>
            <person name="Sun H."/>
            <person name="Zhang C."/>
            <person name="Fan H."/>
            <person name="Li D."/>
            <person name="Dong L."/>
            <person name="Tao Y."/>
            <person name="Gao C."/>
            <person name="Wu H."/>
            <person name="Li Y."/>
            <person name="Cui Y."/>
            <person name="Guo X."/>
            <person name="Zheng S."/>
            <person name="Wang B."/>
            <person name="Yu K."/>
            <person name="Liang Q."/>
            <person name="Yang W."/>
            <person name="Lou X."/>
            <person name="Chen J."/>
            <person name="Feng M."/>
            <person name="Jian J."/>
            <person name="Zhang X."/>
            <person name="Luo G."/>
            <person name="Jiang Y."/>
            <person name="Liu J."/>
            <person name="Wang Z."/>
            <person name="Sha Y."/>
            <person name="Zhang B."/>
            <person name="Wu H."/>
            <person name="Tang D."/>
            <person name="Shen Q."/>
            <person name="Xue P."/>
            <person name="Zou S."/>
            <person name="Wang X."/>
            <person name="Liu X."/>
            <person name="Wang F."/>
            <person name="Yang Y."/>
            <person name="An X."/>
            <person name="Dong Z."/>
            <person name="Zhang K."/>
            <person name="Zhang X."/>
            <person name="Luo M.C."/>
            <person name="Dvorak J."/>
            <person name="Tong Y."/>
            <person name="Wang J."/>
            <person name="Yang H."/>
            <person name="Li Z."/>
            <person name="Wang D."/>
            <person name="Zhang A."/>
            <person name="Wang J."/>
        </authorList>
    </citation>
    <scope>NUCLEOTIDE SEQUENCE</scope>
</reference>
<dbReference type="AlphaFoldDB" id="M7ZPH2"/>
<dbReference type="EMBL" id="KD184087">
    <property type="protein sequence ID" value="EMS54275.1"/>
    <property type="molecule type" value="Genomic_DNA"/>
</dbReference>
<sequence length="54" mass="5818">MAGDQSARRKEGIQPTPHLRETAPLKFEGRNYSSVSADIFMAGDVPVPPAASVY</sequence>
<organism evidence="1">
    <name type="scientific">Triticum urartu</name>
    <name type="common">Red wild einkorn</name>
    <name type="synonym">Crithodium urartu</name>
    <dbReference type="NCBI Taxonomy" id="4572"/>
    <lineage>
        <taxon>Eukaryota</taxon>
        <taxon>Viridiplantae</taxon>
        <taxon>Streptophyta</taxon>
        <taxon>Embryophyta</taxon>
        <taxon>Tracheophyta</taxon>
        <taxon>Spermatophyta</taxon>
        <taxon>Magnoliopsida</taxon>
        <taxon>Liliopsida</taxon>
        <taxon>Poales</taxon>
        <taxon>Poaceae</taxon>
        <taxon>BOP clade</taxon>
        <taxon>Pooideae</taxon>
        <taxon>Triticodae</taxon>
        <taxon>Triticeae</taxon>
        <taxon>Triticinae</taxon>
        <taxon>Triticum</taxon>
    </lineage>
</organism>
<accession>M7ZPH2</accession>
<evidence type="ECO:0000313" key="1">
    <source>
        <dbReference type="EMBL" id="EMS54275.1"/>
    </source>
</evidence>